<protein>
    <recommendedName>
        <fullName evidence="10">Palmitoyltransferase</fullName>
        <ecNumber evidence="10">2.3.1.225</ecNumber>
    </recommendedName>
</protein>
<keyword evidence="13" id="KW-1185">Reference proteome</keyword>
<dbReference type="InterPro" id="IPR039859">
    <property type="entry name" value="PFA4/ZDH16/20/ERF2-like"/>
</dbReference>
<dbReference type="GO" id="GO:0019706">
    <property type="term" value="F:protein-cysteine S-palmitoyltransferase activity"/>
    <property type="evidence" value="ECO:0007669"/>
    <property type="project" value="UniProtKB-EC"/>
</dbReference>
<evidence type="ECO:0000256" key="1">
    <source>
        <dbReference type="ARBA" id="ARBA00004141"/>
    </source>
</evidence>
<dbReference type="PROSITE" id="PS50216">
    <property type="entry name" value="DHHC"/>
    <property type="match status" value="1"/>
</dbReference>
<dbReference type="GO" id="GO:0016020">
    <property type="term" value="C:membrane"/>
    <property type="evidence" value="ECO:0007669"/>
    <property type="project" value="UniProtKB-SubCell"/>
</dbReference>
<evidence type="ECO:0000259" key="11">
    <source>
        <dbReference type="Pfam" id="PF01529"/>
    </source>
</evidence>
<gene>
    <name evidence="12" type="ORF">NBO_96g0001</name>
</gene>
<keyword evidence="2 10" id="KW-0808">Transferase</keyword>
<dbReference type="PANTHER" id="PTHR12246">
    <property type="entry name" value="PALMITOYLTRANSFERASE ZDHHC16"/>
    <property type="match status" value="1"/>
</dbReference>
<dbReference type="InterPro" id="IPR001594">
    <property type="entry name" value="Palmitoyltrfase_DHHC"/>
</dbReference>
<keyword evidence="4 10" id="KW-1133">Transmembrane helix</keyword>
<feature type="domain" description="Palmitoyltransferase DHHC" evidence="11">
    <location>
        <begin position="1"/>
        <end position="95"/>
    </location>
</feature>
<organism evidence="12 13">
    <name type="scientific">Nosema bombycis (strain CQ1 / CVCC 102059)</name>
    <name type="common">Microsporidian parasite</name>
    <name type="synonym">Pebrine of silkworm</name>
    <dbReference type="NCBI Taxonomy" id="578461"/>
    <lineage>
        <taxon>Eukaryota</taxon>
        <taxon>Fungi</taxon>
        <taxon>Fungi incertae sedis</taxon>
        <taxon>Microsporidia</taxon>
        <taxon>Nosematidae</taxon>
        <taxon>Nosema</taxon>
    </lineage>
</organism>
<evidence type="ECO:0000256" key="8">
    <source>
        <dbReference type="ARBA" id="ARBA00023315"/>
    </source>
</evidence>
<comment type="subcellular location">
    <subcellularLocation>
        <location evidence="1">Membrane</location>
        <topology evidence="1">Multi-pass membrane protein</topology>
    </subcellularLocation>
</comment>
<evidence type="ECO:0000256" key="5">
    <source>
        <dbReference type="ARBA" id="ARBA00023136"/>
    </source>
</evidence>
<keyword evidence="8 10" id="KW-0012">Acyltransferase</keyword>
<evidence type="ECO:0000256" key="10">
    <source>
        <dbReference type="RuleBase" id="RU079119"/>
    </source>
</evidence>
<evidence type="ECO:0000313" key="13">
    <source>
        <dbReference type="Proteomes" id="UP000016927"/>
    </source>
</evidence>
<dbReference type="STRING" id="578461.R0M5G0"/>
<evidence type="ECO:0000313" key="12">
    <source>
        <dbReference type="EMBL" id="EOB13239.1"/>
    </source>
</evidence>
<dbReference type="AlphaFoldDB" id="R0M5G0"/>
<sequence length="158" mass="18528">MDHHCIWMSVCVNYDNHGDFVRFLFFSSLSHCYISCVYIYNLYLVCKGKLIIPGKWTVVLCIFTVVALGFWLISGLIFKTQMKLILLNVTFLEEMALFEYDLEDNPILFKKYDLGTLKNLEDVFGPCYFLFLWRPRGDGVNFISNSDLLEPLYHSDYV</sequence>
<keyword evidence="7" id="KW-0449">Lipoprotein</keyword>
<evidence type="ECO:0000256" key="7">
    <source>
        <dbReference type="ARBA" id="ARBA00023288"/>
    </source>
</evidence>
<comment type="domain">
    <text evidence="10">The DHHC domain is required for palmitoyltransferase activity.</text>
</comment>
<dbReference type="Proteomes" id="UP000016927">
    <property type="component" value="Unassembled WGS sequence"/>
</dbReference>
<dbReference type="OrthoDB" id="331948at2759"/>
<evidence type="ECO:0000256" key="2">
    <source>
        <dbReference type="ARBA" id="ARBA00022679"/>
    </source>
</evidence>
<evidence type="ECO:0000256" key="6">
    <source>
        <dbReference type="ARBA" id="ARBA00023139"/>
    </source>
</evidence>
<keyword evidence="3 10" id="KW-0812">Transmembrane</keyword>
<comment type="catalytic activity">
    <reaction evidence="9 10">
        <text>L-cysteinyl-[protein] + hexadecanoyl-CoA = S-hexadecanoyl-L-cysteinyl-[protein] + CoA</text>
        <dbReference type="Rhea" id="RHEA:36683"/>
        <dbReference type="Rhea" id="RHEA-COMP:10131"/>
        <dbReference type="Rhea" id="RHEA-COMP:11032"/>
        <dbReference type="ChEBI" id="CHEBI:29950"/>
        <dbReference type="ChEBI" id="CHEBI:57287"/>
        <dbReference type="ChEBI" id="CHEBI:57379"/>
        <dbReference type="ChEBI" id="CHEBI:74151"/>
        <dbReference type="EC" id="2.3.1.225"/>
    </reaction>
</comment>
<dbReference type="HOGENOM" id="CLU_1835705_0_0_1"/>
<dbReference type="Pfam" id="PF01529">
    <property type="entry name" value="DHHC"/>
    <property type="match status" value="1"/>
</dbReference>
<reference evidence="12 13" key="1">
    <citation type="journal article" date="2013" name="BMC Genomics">
        <title>Comparative genomics of parasitic silkworm microsporidia reveal an association between genome expansion and host adaptation.</title>
        <authorList>
            <person name="Pan G."/>
            <person name="Xu J."/>
            <person name="Li T."/>
            <person name="Xia Q."/>
            <person name="Liu S.L."/>
            <person name="Zhang G."/>
            <person name="Li S."/>
            <person name="Li C."/>
            <person name="Liu H."/>
            <person name="Yang L."/>
            <person name="Liu T."/>
            <person name="Zhang X."/>
            <person name="Wu Z."/>
            <person name="Fan W."/>
            <person name="Dang X."/>
            <person name="Xiang H."/>
            <person name="Tao M."/>
            <person name="Li Y."/>
            <person name="Hu J."/>
            <person name="Li Z."/>
            <person name="Lin L."/>
            <person name="Luo J."/>
            <person name="Geng L."/>
            <person name="Wang L."/>
            <person name="Long M."/>
            <person name="Wan Y."/>
            <person name="He N."/>
            <person name="Zhang Z."/>
            <person name="Lu C."/>
            <person name="Keeling P.J."/>
            <person name="Wang J."/>
            <person name="Xiang Z."/>
            <person name="Zhou Z."/>
        </authorList>
    </citation>
    <scope>NUCLEOTIDE SEQUENCE [LARGE SCALE GENOMIC DNA]</scope>
    <source>
        <strain evidence="13">CQ1 / CVCC 102059</strain>
    </source>
</reference>
<evidence type="ECO:0000256" key="3">
    <source>
        <dbReference type="ARBA" id="ARBA00022692"/>
    </source>
</evidence>
<evidence type="ECO:0000256" key="9">
    <source>
        <dbReference type="ARBA" id="ARBA00048048"/>
    </source>
</evidence>
<evidence type="ECO:0000256" key="4">
    <source>
        <dbReference type="ARBA" id="ARBA00022989"/>
    </source>
</evidence>
<name>R0M5G0_NOSB1</name>
<dbReference type="VEuPathDB" id="MicrosporidiaDB:NBO_96g0001"/>
<keyword evidence="6" id="KW-0564">Palmitate</keyword>
<dbReference type="EMBL" id="KB909004">
    <property type="protein sequence ID" value="EOB13239.1"/>
    <property type="molecule type" value="Genomic_DNA"/>
</dbReference>
<feature type="transmembrane region" description="Helical" evidence="10">
    <location>
        <begin position="20"/>
        <end position="44"/>
    </location>
</feature>
<dbReference type="EC" id="2.3.1.225" evidence="10"/>
<accession>R0M5G0</accession>
<feature type="transmembrane region" description="Helical" evidence="10">
    <location>
        <begin position="56"/>
        <end position="78"/>
    </location>
</feature>
<comment type="similarity">
    <text evidence="10">Belongs to the DHHC palmitoyltransferase family.</text>
</comment>
<proteinExistence type="inferred from homology"/>
<keyword evidence="5 10" id="KW-0472">Membrane</keyword>